<gene>
    <name evidence="2" type="ORF">NRP21_26455</name>
</gene>
<dbReference type="SUPFAM" id="SSF51658">
    <property type="entry name" value="Xylose isomerase-like"/>
    <property type="match status" value="1"/>
</dbReference>
<dbReference type="PANTHER" id="PTHR12110">
    <property type="entry name" value="HYDROXYPYRUVATE ISOMERASE"/>
    <property type="match status" value="1"/>
</dbReference>
<accession>A0ABT1XD01</accession>
<evidence type="ECO:0000313" key="2">
    <source>
        <dbReference type="EMBL" id="MCR0985599.1"/>
    </source>
</evidence>
<dbReference type="Pfam" id="PF01261">
    <property type="entry name" value="AP_endonuc_2"/>
    <property type="match status" value="1"/>
</dbReference>
<keyword evidence="2" id="KW-0413">Isomerase</keyword>
<dbReference type="Gene3D" id="3.20.20.150">
    <property type="entry name" value="Divalent-metal-dependent TIM barrel enzymes"/>
    <property type="match status" value="1"/>
</dbReference>
<dbReference type="InterPro" id="IPR050312">
    <property type="entry name" value="IolE/XylAMocC-like"/>
</dbReference>
<evidence type="ECO:0000313" key="3">
    <source>
        <dbReference type="Proteomes" id="UP001524642"/>
    </source>
</evidence>
<sequence length="276" mass="29257">MSDRLLSLAHFTVMDADPAALVRIGAAAGFDAVGLRIVPPFPTDRIVPVVGDAPLQREIRAAMRDTGISILDVEAFWLFPETDVLSWRPALDVAVELGARHVLAVGNDPDRGRLAANFACLCEEAAERGLRIMLEFIPYSALRGLEDAADLLAAVRPRDAGILVDALHLSRSGGHPSDLARHDAGLFSYAHLCDAPAASPPPDGLRDEARGGRLLPGEGGLWLDAFVTVFPPGTPMAVEAPNAVRNAALPPEERARLAAQAARGLLHRNDGAGTET</sequence>
<dbReference type="EMBL" id="JANJOU010000037">
    <property type="protein sequence ID" value="MCR0985599.1"/>
    <property type="molecule type" value="Genomic_DNA"/>
</dbReference>
<dbReference type="GO" id="GO:0016853">
    <property type="term" value="F:isomerase activity"/>
    <property type="evidence" value="ECO:0007669"/>
    <property type="project" value="UniProtKB-KW"/>
</dbReference>
<dbReference type="PANTHER" id="PTHR12110:SF48">
    <property type="entry name" value="BLL3656 PROTEIN"/>
    <property type="match status" value="1"/>
</dbReference>
<dbReference type="RefSeq" id="WP_257719246.1">
    <property type="nucleotide sequence ID" value="NZ_JANJOU010000037.1"/>
</dbReference>
<evidence type="ECO:0000259" key="1">
    <source>
        <dbReference type="Pfam" id="PF01261"/>
    </source>
</evidence>
<dbReference type="Proteomes" id="UP001524642">
    <property type="component" value="Unassembled WGS sequence"/>
</dbReference>
<organism evidence="2 3">
    <name type="scientific">Roseomonas populi</name>
    <dbReference type="NCBI Taxonomy" id="3121582"/>
    <lineage>
        <taxon>Bacteria</taxon>
        <taxon>Pseudomonadati</taxon>
        <taxon>Pseudomonadota</taxon>
        <taxon>Alphaproteobacteria</taxon>
        <taxon>Acetobacterales</taxon>
        <taxon>Roseomonadaceae</taxon>
        <taxon>Roseomonas</taxon>
    </lineage>
</organism>
<feature type="domain" description="Xylose isomerase-like TIM barrel" evidence="1">
    <location>
        <begin position="25"/>
        <end position="244"/>
    </location>
</feature>
<comment type="caution">
    <text evidence="2">The sequence shown here is derived from an EMBL/GenBank/DDBJ whole genome shotgun (WGS) entry which is preliminary data.</text>
</comment>
<protein>
    <submittedName>
        <fullName evidence="2">Sugar phosphate isomerase/epimerase</fullName>
    </submittedName>
</protein>
<proteinExistence type="predicted"/>
<keyword evidence="3" id="KW-1185">Reference proteome</keyword>
<reference evidence="2 3" key="1">
    <citation type="submission" date="2022-06" db="EMBL/GenBank/DDBJ databases">
        <title>Roseomonas CN29.</title>
        <authorList>
            <person name="Cheng Y."/>
            <person name="He X."/>
        </authorList>
    </citation>
    <scope>NUCLEOTIDE SEQUENCE [LARGE SCALE GENOMIC DNA]</scope>
    <source>
        <strain evidence="2 3">CN29</strain>
    </source>
</reference>
<name>A0ABT1XD01_9PROT</name>
<dbReference type="InterPro" id="IPR036237">
    <property type="entry name" value="Xyl_isomerase-like_sf"/>
</dbReference>
<dbReference type="InterPro" id="IPR013022">
    <property type="entry name" value="Xyl_isomerase-like_TIM-brl"/>
</dbReference>